<feature type="domain" description="Amidohydrolase-related" evidence="2">
    <location>
        <begin position="113"/>
        <end position="410"/>
    </location>
</feature>
<reference evidence="3" key="1">
    <citation type="submission" date="2020-05" db="EMBL/GenBank/DDBJ databases">
        <authorList>
            <person name="Chiriac C."/>
            <person name="Salcher M."/>
            <person name="Ghai R."/>
            <person name="Kavagutti S V."/>
        </authorList>
    </citation>
    <scope>NUCLEOTIDE SEQUENCE</scope>
</reference>
<protein>
    <submittedName>
        <fullName evidence="3">Unannotated protein</fullName>
    </submittedName>
</protein>
<keyword evidence="1" id="KW-0456">Lyase</keyword>
<dbReference type="InterPro" id="IPR032466">
    <property type="entry name" value="Metal_Hydrolase"/>
</dbReference>
<evidence type="ECO:0000313" key="3">
    <source>
        <dbReference type="EMBL" id="CAB4576991.1"/>
    </source>
</evidence>
<dbReference type="GO" id="GO:0005737">
    <property type="term" value="C:cytoplasm"/>
    <property type="evidence" value="ECO:0007669"/>
    <property type="project" value="TreeGrafter"/>
</dbReference>
<dbReference type="GO" id="GO:0016831">
    <property type="term" value="F:carboxy-lyase activity"/>
    <property type="evidence" value="ECO:0007669"/>
    <property type="project" value="InterPro"/>
</dbReference>
<dbReference type="EMBL" id="CAEZTR010000043">
    <property type="protein sequence ID" value="CAB4576991.1"/>
    <property type="molecule type" value="Genomic_DNA"/>
</dbReference>
<dbReference type="GO" id="GO:0016787">
    <property type="term" value="F:hydrolase activity"/>
    <property type="evidence" value="ECO:0007669"/>
    <property type="project" value="InterPro"/>
</dbReference>
<accession>A0A6J6EK79</accession>
<name>A0A6J6EK79_9ZZZZ</name>
<sequence length="417" mass="46574">MTPTQKAVTNFDVTPAEQDLPNMISVDDHVMEPKELWQEQLPASLRERGPRTVREKVKLSFKGGHYGFERNAEDGQWCDVWLFDDLVTPTGLLHAPAGVPRDEQRNIPAVYEDFRDGTWDQTARLADMDLNHVDAAINYPNIFPRFAGQGFLERSDKELALACLRIYNDWMIDDWCAGAGKGRLIPLTLVPLWDPALAAEEVRRCAAKGSYAIAFSENVAKLGQPSLYTGAWDVLWEACQETDTSVSMHIGSSSSMPTTSDDAPLATSMSMYAQNAQGSLCDWVFSGSLERFPDITIAYAESQVGWMPFQLERMDAVWRDGRGDVDNVKTLPSEQVKGRVYGCVFDDLHGLINRDAVGTDHILWETDYPHSDGTFPHSRKIAHELFTAAGMNAQECRMVLRSNAVKAYGLDRFGVTP</sequence>
<dbReference type="SUPFAM" id="SSF51556">
    <property type="entry name" value="Metallo-dependent hydrolases"/>
    <property type="match status" value="1"/>
</dbReference>
<dbReference type="InterPro" id="IPR006680">
    <property type="entry name" value="Amidohydro-rel"/>
</dbReference>
<dbReference type="Pfam" id="PF04909">
    <property type="entry name" value="Amidohydro_2"/>
    <property type="match status" value="1"/>
</dbReference>
<proteinExistence type="predicted"/>
<gene>
    <name evidence="3" type="ORF">UFOPK1711_00881</name>
</gene>
<organism evidence="3">
    <name type="scientific">freshwater metagenome</name>
    <dbReference type="NCBI Taxonomy" id="449393"/>
    <lineage>
        <taxon>unclassified sequences</taxon>
        <taxon>metagenomes</taxon>
        <taxon>ecological metagenomes</taxon>
    </lineage>
</organism>
<dbReference type="Gene3D" id="3.20.20.140">
    <property type="entry name" value="Metal-dependent hydrolases"/>
    <property type="match status" value="1"/>
</dbReference>
<dbReference type="InterPro" id="IPR032465">
    <property type="entry name" value="ACMSD"/>
</dbReference>
<dbReference type="GO" id="GO:0019748">
    <property type="term" value="P:secondary metabolic process"/>
    <property type="evidence" value="ECO:0007669"/>
    <property type="project" value="TreeGrafter"/>
</dbReference>
<dbReference type="AlphaFoldDB" id="A0A6J6EK79"/>
<dbReference type="PANTHER" id="PTHR21240">
    <property type="entry name" value="2-AMINO-3-CARBOXYLMUCONATE-6-SEMIALDEHYDE DECARBOXYLASE"/>
    <property type="match status" value="1"/>
</dbReference>
<dbReference type="PANTHER" id="PTHR21240:SF28">
    <property type="entry name" value="ISO-OROTATE DECARBOXYLASE (EUROFUNG)"/>
    <property type="match status" value="1"/>
</dbReference>
<evidence type="ECO:0000256" key="1">
    <source>
        <dbReference type="ARBA" id="ARBA00023239"/>
    </source>
</evidence>
<evidence type="ECO:0000259" key="2">
    <source>
        <dbReference type="Pfam" id="PF04909"/>
    </source>
</evidence>